<reference evidence="4" key="3">
    <citation type="submission" date="2025-09" db="UniProtKB">
        <authorList>
            <consortium name="Ensembl"/>
        </authorList>
    </citation>
    <scope>IDENTIFICATION</scope>
</reference>
<reference evidence="5" key="1">
    <citation type="journal article" date="2004" name="Nature">
        <title>Genome duplication in the teleost fish Tetraodon nigroviridis reveals the early vertebrate proto-karyotype.</title>
        <authorList>
            <person name="Jaillon O."/>
            <person name="Aury J.-M."/>
            <person name="Brunet F."/>
            <person name="Petit J.-L."/>
            <person name="Stange-Thomann N."/>
            <person name="Mauceli E."/>
            <person name="Bouneau L."/>
            <person name="Fischer C."/>
            <person name="Ozouf-Costaz C."/>
            <person name="Bernot A."/>
            <person name="Nicaud S."/>
            <person name="Jaffe D."/>
            <person name="Fisher S."/>
            <person name="Lutfalla G."/>
            <person name="Dossat C."/>
            <person name="Segurens B."/>
            <person name="Dasilva C."/>
            <person name="Salanoubat M."/>
            <person name="Levy M."/>
            <person name="Boudet N."/>
            <person name="Castellano S."/>
            <person name="Anthouard V."/>
            <person name="Jubin C."/>
            <person name="Castelli V."/>
            <person name="Katinka M."/>
            <person name="Vacherie B."/>
            <person name="Biemont C."/>
            <person name="Skalli Z."/>
            <person name="Cattolico L."/>
            <person name="Poulain J."/>
            <person name="De Berardinis V."/>
            <person name="Cruaud C."/>
            <person name="Duprat S."/>
            <person name="Brottier P."/>
            <person name="Coutanceau J.-P."/>
            <person name="Gouzy J."/>
            <person name="Parra G."/>
            <person name="Lardier G."/>
            <person name="Chapple C."/>
            <person name="McKernan K.J."/>
            <person name="McEwan P."/>
            <person name="Bosak S."/>
            <person name="Kellis M."/>
            <person name="Volff J.-N."/>
            <person name="Guigo R."/>
            <person name="Zody M.C."/>
            <person name="Mesirov J."/>
            <person name="Lindblad-Toh K."/>
            <person name="Birren B."/>
            <person name="Nusbaum C."/>
            <person name="Kahn D."/>
            <person name="Robinson-Rechavi M."/>
            <person name="Laudet V."/>
            <person name="Schachter V."/>
            <person name="Quetier F."/>
            <person name="Saurin W."/>
            <person name="Scarpelli C."/>
            <person name="Wincker P."/>
            <person name="Lander E.S."/>
            <person name="Weissenbach J."/>
            <person name="Roest Crollius H."/>
        </authorList>
    </citation>
    <scope>NUCLEOTIDE SEQUENCE [LARGE SCALE GENOMIC DNA]</scope>
</reference>
<feature type="coiled-coil region" evidence="2">
    <location>
        <begin position="101"/>
        <end position="135"/>
    </location>
</feature>
<dbReference type="GeneTree" id="ENSGT00950000183083"/>
<proteinExistence type="predicted"/>
<evidence type="ECO:0000256" key="2">
    <source>
        <dbReference type="SAM" id="Coils"/>
    </source>
</evidence>
<organism evidence="4 5">
    <name type="scientific">Tetraodon nigroviridis</name>
    <name type="common">Spotted green pufferfish</name>
    <name type="synonym">Chelonodon nigroviridis</name>
    <dbReference type="NCBI Taxonomy" id="99883"/>
    <lineage>
        <taxon>Eukaryota</taxon>
        <taxon>Metazoa</taxon>
        <taxon>Chordata</taxon>
        <taxon>Craniata</taxon>
        <taxon>Vertebrata</taxon>
        <taxon>Euteleostomi</taxon>
        <taxon>Actinopterygii</taxon>
        <taxon>Neopterygii</taxon>
        <taxon>Teleostei</taxon>
        <taxon>Neoteleostei</taxon>
        <taxon>Acanthomorphata</taxon>
        <taxon>Eupercaria</taxon>
        <taxon>Tetraodontiformes</taxon>
        <taxon>Tetradontoidea</taxon>
        <taxon>Tetraodontidae</taxon>
        <taxon>Tetraodon</taxon>
    </lineage>
</organism>
<keyword evidence="5" id="KW-1185">Reference proteome</keyword>
<evidence type="ECO:0000256" key="1">
    <source>
        <dbReference type="ARBA" id="ARBA00022448"/>
    </source>
</evidence>
<evidence type="ECO:0000259" key="3">
    <source>
        <dbReference type="Pfam" id="PF12624"/>
    </source>
</evidence>
<protein>
    <recommendedName>
        <fullName evidence="3">Chorein N-terminal domain-containing protein</fullName>
    </recommendedName>
</protein>
<keyword evidence="1" id="KW-0813">Transport</keyword>
<dbReference type="InParanoid" id="H3C3S0"/>
<feature type="domain" description="Chorein N-terminal" evidence="3">
    <location>
        <begin position="2"/>
        <end position="798"/>
    </location>
</feature>
<dbReference type="STRING" id="99883.ENSTNIP00000002889"/>
<name>H3C3S0_TETNG</name>
<evidence type="ECO:0000313" key="5">
    <source>
        <dbReference type="Proteomes" id="UP000007303"/>
    </source>
</evidence>
<dbReference type="GO" id="GO:0007005">
    <property type="term" value="P:mitochondrion organization"/>
    <property type="evidence" value="ECO:0007669"/>
    <property type="project" value="TreeGrafter"/>
</dbReference>
<evidence type="ECO:0000313" key="4">
    <source>
        <dbReference type="Ensembl" id="ENSTNIP00000002889.1"/>
    </source>
</evidence>
<dbReference type="GO" id="GO:0006623">
    <property type="term" value="P:protein targeting to vacuole"/>
    <property type="evidence" value="ECO:0007669"/>
    <property type="project" value="TreeGrafter"/>
</dbReference>
<reference evidence="4" key="2">
    <citation type="submission" date="2025-08" db="UniProtKB">
        <authorList>
            <consortium name="Ensembl"/>
        </authorList>
    </citation>
    <scope>IDENTIFICATION</scope>
</reference>
<dbReference type="AlphaFoldDB" id="H3C3S0"/>
<keyword evidence="2" id="KW-0175">Coiled coil</keyword>
<dbReference type="HOGENOM" id="CLU_008365_0_0_1"/>
<feature type="coiled-coil region" evidence="2">
    <location>
        <begin position="380"/>
        <end position="407"/>
    </location>
</feature>
<dbReference type="PANTHER" id="PTHR16166:SF125">
    <property type="entry name" value="INTERMEMBRANE LIPID TRANSFER PROTEIN VPS13C"/>
    <property type="match status" value="1"/>
</dbReference>
<sequence>MVFESLVSDLLNRFIGDYVENLDKSQLKIGIWGGNVVLENLKVKENALNELDVPFTVKAGQIGKLTLKIPWKNLYNEAVVATLDGLYLLVVPGAARKYDAAKEERFQQEAKQRELQRIEEALQTAAHREKHQEEKNYTFVEKLATQVIKNLQVKISSIHLRYEDDCRTPSGPVCVGVTLSEMSLQTTDENWRACILNEAAKIIYKLGCLECLCVYWNVNTPLFYKRSQKDILEQLKCAISSKDRDLPHYQYLFKPIFASAKMCINPNAEQELKSPKATLNLEVQNIAIEMTKAQYLTMVEMLESIDCMVRNTPYRKFRPEVSVHSNCKLWWHYAFNGIMDVHIRRVSRMWSWSNIRQHRQNLKAYRTAYKSKLISPSKVNQDTEQQVQDLEKLLDVFNITLARQQAQMEVIRSGQKLVSKKATGGQKQGGGFFSNFFGRKTKKEEREQECCSTAGLEDFLTAEEKEKLYTAIGYSGSSQSLALPKQYVALVITFQLLRTSVTIREQGDVPEILNVQMVDLSTRITQRPGAQAFRVEATLQHWHVTGLQQQGTVPSLIASVGEDSSSLLSIVFELNPQDSSADQMLRVSSQPVEIIYDTLTVNSLADFFKTEKGVDLEVLTTATLSKLEEIKEKTATGLSHIIETRKVLDLRIDLRPSYFLLPKSGFYSQISELIIIDFGNFQLNSVEQSAPCSSSSLEEIMDRAYDRFSIELRRVQLLYSQSGQSWKSARTQSSSVQHILHPMDFTVQLGKCMVEKDARMPRFKVSGELPLMHIKVSDEKIRNILKLVNSVPLPSVGSSSHTPTVVATRRSSCCPLLTLLTVSAFFGCRSSCWHMNHLEYAALSRTQALFFQQANSDEDTSDKSMDEDHQQHALEELTNLQFKFEVKEVLLELTRQVDQEKPVLSLSVCQLGAEGQSRAFDLSVTSYLRRVTLDYCDLAGGRNRSLHLISSSNQQGSDLLKVEFIKADPKGPSFQTVFCNTEQMLKVEISSLNFLLHTEALLATITYLNSILPSEQ</sequence>
<accession>H3C3S0</accession>
<dbReference type="InterPro" id="IPR026847">
    <property type="entry name" value="VPS13"/>
</dbReference>
<dbReference type="OMA" id="FHMERLC"/>
<dbReference type="GO" id="GO:0045053">
    <property type="term" value="P:protein retention in Golgi apparatus"/>
    <property type="evidence" value="ECO:0007669"/>
    <property type="project" value="TreeGrafter"/>
</dbReference>
<dbReference type="PANTHER" id="PTHR16166">
    <property type="entry name" value="VACUOLAR PROTEIN SORTING-ASSOCIATED PROTEIN VPS13"/>
    <property type="match status" value="1"/>
</dbReference>
<dbReference type="Pfam" id="PF12624">
    <property type="entry name" value="VPS13_N"/>
    <property type="match status" value="1"/>
</dbReference>
<dbReference type="Ensembl" id="ENSTNIT00000001553.1">
    <property type="protein sequence ID" value="ENSTNIP00000002889.1"/>
    <property type="gene ID" value="ENSTNIG00000001623.1"/>
</dbReference>
<dbReference type="InterPro" id="IPR026854">
    <property type="entry name" value="VPS13_N"/>
</dbReference>
<dbReference type="Proteomes" id="UP000007303">
    <property type="component" value="Unassembled WGS sequence"/>
</dbReference>